<dbReference type="AlphaFoldDB" id="A0A1I2KM77"/>
<dbReference type="RefSeq" id="WP_091535717.1">
    <property type="nucleotide sequence ID" value="NZ_FOOC01000019.1"/>
</dbReference>
<dbReference type="PROSITE" id="PS00409">
    <property type="entry name" value="PROKAR_NTER_METHYL"/>
    <property type="match status" value="1"/>
</dbReference>
<dbReference type="InterPro" id="IPR012902">
    <property type="entry name" value="N_methyl_site"/>
</dbReference>
<dbReference type="STRING" id="1076937.SAMN04488120_11912"/>
<keyword evidence="1" id="KW-0472">Membrane</keyword>
<keyword evidence="3" id="KW-1185">Reference proteome</keyword>
<evidence type="ECO:0000313" key="3">
    <source>
        <dbReference type="Proteomes" id="UP000199771"/>
    </source>
</evidence>
<evidence type="ECO:0000256" key="1">
    <source>
        <dbReference type="SAM" id="Phobius"/>
    </source>
</evidence>
<keyword evidence="1" id="KW-0812">Transmembrane</keyword>
<dbReference type="InterPro" id="IPR045584">
    <property type="entry name" value="Pilin-like"/>
</dbReference>
<organism evidence="2 3">
    <name type="scientific">Fontimonas thermophila</name>
    <dbReference type="NCBI Taxonomy" id="1076937"/>
    <lineage>
        <taxon>Bacteria</taxon>
        <taxon>Pseudomonadati</taxon>
        <taxon>Pseudomonadota</taxon>
        <taxon>Gammaproteobacteria</taxon>
        <taxon>Nevskiales</taxon>
        <taxon>Nevskiaceae</taxon>
        <taxon>Fontimonas</taxon>
    </lineage>
</organism>
<dbReference type="NCBIfam" id="TIGR02532">
    <property type="entry name" value="IV_pilin_GFxxxE"/>
    <property type="match status" value="1"/>
</dbReference>
<feature type="transmembrane region" description="Helical" evidence="1">
    <location>
        <begin position="25"/>
        <end position="47"/>
    </location>
</feature>
<dbReference type="InterPro" id="IPR032092">
    <property type="entry name" value="PilW"/>
</dbReference>
<keyword evidence="1" id="KW-1133">Transmembrane helix</keyword>
<dbReference type="Pfam" id="PF16074">
    <property type="entry name" value="PilW"/>
    <property type="match status" value="1"/>
</dbReference>
<proteinExistence type="predicted"/>
<dbReference type="GO" id="GO:0043683">
    <property type="term" value="P:type IV pilus assembly"/>
    <property type="evidence" value="ECO:0007669"/>
    <property type="project" value="InterPro"/>
</dbReference>
<reference evidence="2 3" key="1">
    <citation type="submission" date="2016-10" db="EMBL/GenBank/DDBJ databases">
        <authorList>
            <person name="de Groot N.N."/>
        </authorList>
    </citation>
    <scope>NUCLEOTIDE SEQUENCE [LARGE SCALE GENOMIC DNA]</scope>
    <source>
        <strain evidence="2 3">DSM 23609</strain>
    </source>
</reference>
<dbReference type="SUPFAM" id="SSF54523">
    <property type="entry name" value="Pili subunits"/>
    <property type="match status" value="1"/>
</dbReference>
<name>A0A1I2KM77_9GAMM</name>
<accession>A0A1I2KM77</accession>
<dbReference type="OrthoDB" id="5296662at2"/>
<dbReference type="Proteomes" id="UP000199771">
    <property type="component" value="Unassembled WGS sequence"/>
</dbReference>
<protein>
    <submittedName>
        <fullName evidence="2">Type IV pilus assembly protein PilW</fullName>
    </submittedName>
</protein>
<sequence length="343" mass="36407">MRPPFHHPAIGTCGRGIRRARGFSLIELMVALVLGLVVIGAAVGVFLSNKQSYRTNYALGQVQEASRIAFELLARDLRQAGLTGCGNTTRVANTLNNQATTWWANFGNAIRGYDGNQDDPAVVEGTGTAQRVVGTDSIQLIGAGESGLSVQSHNPTAANFKLNEPSADLQDGDIIIVCDPDHAAITQVTNYNSSNVTLVHNTGTASPGNCSKGLGFPTQCTVNGNPYTFGANSQIAKLSAADWYIGNNPMGGRSLYRLALGTNSGAAVTTAMEMVRDVTDLQLEYLTQGGIDYVPASAITDWRQVIAVRIILTAQGSEAFTGTDGQPIRRSFTTIVTLRNRVS</sequence>
<gene>
    <name evidence="2" type="ORF">SAMN04488120_11912</name>
</gene>
<dbReference type="EMBL" id="FOOC01000019">
    <property type="protein sequence ID" value="SFF66036.1"/>
    <property type="molecule type" value="Genomic_DNA"/>
</dbReference>
<dbReference type="Pfam" id="PF07963">
    <property type="entry name" value="N_methyl"/>
    <property type="match status" value="1"/>
</dbReference>
<evidence type="ECO:0000313" key="2">
    <source>
        <dbReference type="EMBL" id="SFF66036.1"/>
    </source>
</evidence>